<reference evidence="2" key="1">
    <citation type="submission" date="2022-08" db="EMBL/GenBank/DDBJ databases">
        <authorList>
            <consortium name="DOE Joint Genome Institute"/>
            <person name="Min B."/>
            <person name="Riley R."/>
            <person name="Sierra-Patev S."/>
            <person name="Naranjo-Ortiz M."/>
            <person name="Looney B."/>
            <person name="Konkel Z."/>
            <person name="Slot J.C."/>
            <person name="Sakamoto Y."/>
            <person name="Steenwyk J.L."/>
            <person name="Rokas A."/>
            <person name="Carro J."/>
            <person name="Camarero S."/>
            <person name="Ferreira P."/>
            <person name="Molpeceres G."/>
            <person name="Ruiz-Duenas F.J."/>
            <person name="Serrano A."/>
            <person name="Henrissat B."/>
            <person name="Drula E."/>
            <person name="Hughes K.W."/>
            <person name="Mata J.L."/>
            <person name="Ishikawa N.K."/>
            <person name="Vargas-Isla R."/>
            <person name="Ushijima S."/>
            <person name="Smith C.A."/>
            <person name="Ahrendt S."/>
            <person name="Andreopoulos W."/>
            <person name="He G."/>
            <person name="Labutti K."/>
            <person name="Lipzen A."/>
            <person name="Ng V."/>
            <person name="Sandor L."/>
            <person name="Barry K."/>
            <person name="Martinez A.T."/>
            <person name="Xiao Y."/>
            <person name="Gibbons J.G."/>
            <person name="Terashima K."/>
            <person name="Hibbett D.S."/>
            <person name="Grigoriev I.V."/>
        </authorList>
    </citation>
    <scope>NUCLEOTIDE SEQUENCE</scope>
    <source>
        <strain evidence="2">TFB10827</strain>
    </source>
</reference>
<accession>A0ABQ8PZL1</accession>
<feature type="compositionally biased region" description="Basic residues" evidence="1">
    <location>
        <begin position="278"/>
        <end position="287"/>
    </location>
</feature>
<keyword evidence="3" id="KW-1185">Reference proteome</keyword>
<feature type="region of interest" description="Disordered" evidence="1">
    <location>
        <begin position="255"/>
        <end position="290"/>
    </location>
</feature>
<sequence>MALSPSNNDGRIPEALSSRLDYLAILFSNLPSHLPLSSPSSNYQFFLGPEDVNEEGYGYALNRRLELAFQTSSSGTSGRIVFKERGPCFDDLLELFRTTAKQLSASDCAFYIERWVERIIVAATEATASSPTSKRKHADSNSEEPSTKKPRKIPQAPPSSPINLNSDDDEDLPPHPSIPPSASTSSTTRRIPSASSTSSSAFTSMSSHQPPNVSSQGPSRQHTLFDFGIKQVTYEEYNQQQVEFAQAYSKTAEQKRAQEAKARTRQKEHELELNRLRQAQHRKKVKNAKSTGVQVREAILGYDKSSTLVSDVAKMSRPEKNWKDKRNGKNGGTVQCRHERVNWYHPFLWVHIARVAPRVNWSPNLIVTTLRANVPELFSSLHRGTISKWIVKGGKGWTTQTLENVQRRSALSRSGRVGVLEPYPDVVEEIKDNLRGYRTSGIPISRLVARTVMLAIIQHRAPQVLQDGFKCSEFFVGQFLQSTLDWSVVWSGSTARSLPNSNAIGMDEALEFGFQFTFAASKKKTSHFSTLKTMKEWMVNILKPWIDRAIKDLKLPADQKAILFIDCYPVHTGEEFRVYVFKDFPHIFLIFVPANCNHTKQIDDGLTPEQVKFTTAYPQLRNASVKPIVEAFKFFNNLDGQAIIRKAWEKCTVEGFNLGKECIESRETKAAYRDYLASDETFRSEIRNKIGTESFDKMEAQLQEEEREECDDDGAEDDSDIPLDIIIKEVNGLDIQVANSGRFTHVSTAVERGEDGSLRPTAEMEDVWSYDKDGTPMATVMASIASVDEDDII</sequence>
<feature type="compositionally biased region" description="Polar residues" evidence="1">
    <location>
        <begin position="209"/>
        <end position="221"/>
    </location>
</feature>
<organism evidence="2 3">
    <name type="scientific">Lentinula boryana</name>
    <dbReference type="NCBI Taxonomy" id="40481"/>
    <lineage>
        <taxon>Eukaryota</taxon>
        <taxon>Fungi</taxon>
        <taxon>Dikarya</taxon>
        <taxon>Basidiomycota</taxon>
        <taxon>Agaricomycotina</taxon>
        <taxon>Agaricomycetes</taxon>
        <taxon>Agaricomycetidae</taxon>
        <taxon>Agaricales</taxon>
        <taxon>Marasmiineae</taxon>
        <taxon>Omphalotaceae</taxon>
        <taxon>Lentinula</taxon>
    </lineage>
</organism>
<evidence type="ECO:0000313" key="3">
    <source>
        <dbReference type="Proteomes" id="UP001163828"/>
    </source>
</evidence>
<evidence type="ECO:0008006" key="4">
    <source>
        <dbReference type="Google" id="ProtNLM"/>
    </source>
</evidence>
<feature type="region of interest" description="Disordered" evidence="1">
    <location>
        <begin position="126"/>
        <end position="221"/>
    </location>
</feature>
<proteinExistence type="predicted"/>
<dbReference type="EMBL" id="MU791374">
    <property type="protein sequence ID" value="KAJ3990871.1"/>
    <property type="molecule type" value="Genomic_DNA"/>
</dbReference>
<feature type="compositionally biased region" description="Basic and acidic residues" evidence="1">
    <location>
        <begin position="255"/>
        <end position="275"/>
    </location>
</feature>
<dbReference type="Proteomes" id="UP001163828">
    <property type="component" value="Unassembled WGS sequence"/>
</dbReference>
<feature type="compositionally biased region" description="Low complexity" evidence="1">
    <location>
        <begin position="180"/>
        <end position="208"/>
    </location>
</feature>
<protein>
    <recommendedName>
        <fullName evidence="4">DDE-1 domain-containing protein</fullName>
    </recommendedName>
</protein>
<comment type="caution">
    <text evidence="2">The sequence shown here is derived from an EMBL/GenBank/DDBJ whole genome shotgun (WGS) entry which is preliminary data.</text>
</comment>
<evidence type="ECO:0000313" key="2">
    <source>
        <dbReference type="EMBL" id="KAJ3990871.1"/>
    </source>
</evidence>
<gene>
    <name evidence="2" type="ORF">F5050DRAFT_1880346</name>
</gene>
<name>A0ABQ8PZL1_9AGAR</name>
<evidence type="ECO:0000256" key="1">
    <source>
        <dbReference type="SAM" id="MobiDB-lite"/>
    </source>
</evidence>